<keyword evidence="2" id="KW-1133">Transmembrane helix</keyword>
<dbReference type="Gene3D" id="3.40.630.30">
    <property type="match status" value="1"/>
</dbReference>
<keyword evidence="2" id="KW-0472">Membrane</keyword>
<protein>
    <submittedName>
        <fullName evidence="3">Uncharacterized protein</fullName>
    </submittedName>
</protein>
<keyword evidence="4" id="KW-1185">Reference proteome</keyword>
<keyword evidence="2" id="KW-0812">Transmembrane</keyword>
<dbReference type="KEGG" id="tsy:THSYN_26130"/>
<proteinExistence type="predicted"/>
<name>A0A2K8UG18_9GAMM</name>
<reference evidence="3 4" key="1">
    <citation type="submission" date="2017-03" db="EMBL/GenBank/DDBJ databases">
        <title>Complete genome sequence of Candidatus 'Thiodictyon syntrophicum' sp. nov. strain Cad16T, a photolithoautotroph purple sulfur bacterium isolated from an alpine meromictic lake.</title>
        <authorList>
            <person name="Luedin S.M."/>
            <person name="Pothier J.F."/>
            <person name="Danza F."/>
            <person name="Storelli N."/>
            <person name="Wittwer M."/>
            <person name="Tonolla M."/>
        </authorList>
    </citation>
    <scope>NUCLEOTIDE SEQUENCE [LARGE SCALE GENOMIC DNA]</scope>
    <source>
        <strain evidence="3 4">Cad16T</strain>
    </source>
</reference>
<evidence type="ECO:0000256" key="2">
    <source>
        <dbReference type="SAM" id="Phobius"/>
    </source>
</evidence>
<sequence>MSPFDSGQAALDAWLRQRALRGQHSGGARTYMITTERRASGYFALALVIIPATGLTARPSVRTADPTERGLTVGSAVRTERLQPEL</sequence>
<evidence type="ECO:0000256" key="1">
    <source>
        <dbReference type="SAM" id="MobiDB-lite"/>
    </source>
</evidence>
<gene>
    <name evidence="3" type="ORF">THSYN_26130</name>
</gene>
<evidence type="ECO:0000313" key="4">
    <source>
        <dbReference type="Proteomes" id="UP000232638"/>
    </source>
</evidence>
<evidence type="ECO:0000313" key="3">
    <source>
        <dbReference type="EMBL" id="AUB84071.1"/>
    </source>
</evidence>
<dbReference type="AlphaFoldDB" id="A0A2K8UG18"/>
<organism evidence="3 4">
    <name type="scientific">Candidatus Thiodictyon syntrophicum</name>
    <dbReference type="NCBI Taxonomy" id="1166950"/>
    <lineage>
        <taxon>Bacteria</taxon>
        <taxon>Pseudomonadati</taxon>
        <taxon>Pseudomonadota</taxon>
        <taxon>Gammaproteobacteria</taxon>
        <taxon>Chromatiales</taxon>
        <taxon>Chromatiaceae</taxon>
        <taxon>Thiodictyon</taxon>
    </lineage>
</organism>
<feature type="region of interest" description="Disordered" evidence="1">
    <location>
        <begin position="60"/>
        <end position="86"/>
    </location>
</feature>
<dbReference type="EMBL" id="CP020370">
    <property type="protein sequence ID" value="AUB84071.1"/>
    <property type="molecule type" value="Genomic_DNA"/>
</dbReference>
<feature type="transmembrane region" description="Helical" evidence="2">
    <location>
        <begin position="39"/>
        <end position="57"/>
    </location>
</feature>
<accession>A0A2K8UG18</accession>
<dbReference type="Proteomes" id="UP000232638">
    <property type="component" value="Chromosome"/>
</dbReference>